<keyword evidence="2" id="KW-1185">Reference proteome</keyword>
<reference evidence="1 2" key="1">
    <citation type="journal article" date="2019" name="Sci. Rep.">
        <title>Orb-weaving spider Araneus ventricosus genome elucidates the spidroin gene catalogue.</title>
        <authorList>
            <person name="Kono N."/>
            <person name="Nakamura H."/>
            <person name="Ohtoshi R."/>
            <person name="Moran D.A.P."/>
            <person name="Shinohara A."/>
            <person name="Yoshida Y."/>
            <person name="Fujiwara M."/>
            <person name="Mori M."/>
            <person name="Tomita M."/>
            <person name="Arakawa K."/>
        </authorList>
    </citation>
    <scope>NUCLEOTIDE SEQUENCE [LARGE SCALE GENOMIC DNA]</scope>
</reference>
<organism evidence="1 2">
    <name type="scientific">Araneus ventricosus</name>
    <name type="common">Orbweaver spider</name>
    <name type="synonym">Epeira ventricosa</name>
    <dbReference type="NCBI Taxonomy" id="182803"/>
    <lineage>
        <taxon>Eukaryota</taxon>
        <taxon>Metazoa</taxon>
        <taxon>Ecdysozoa</taxon>
        <taxon>Arthropoda</taxon>
        <taxon>Chelicerata</taxon>
        <taxon>Arachnida</taxon>
        <taxon>Araneae</taxon>
        <taxon>Araneomorphae</taxon>
        <taxon>Entelegynae</taxon>
        <taxon>Araneoidea</taxon>
        <taxon>Araneidae</taxon>
        <taxon>Araneus</taxon>
    </lineage>
</organism>
<dbReference type="Proteomes" id="UP000499080">
    <property type="component" value="Unassembled WGS sequence"/>
</dbReference>
<name>A0A4Y2GG78_ARAVE</name>
<evidence type="ECO:0000313" key="2">
    <source>
        <dbReference type="Proteomes" id="UP000499080"/>
    </source>
</evidence>
<sequence>MGNSLFHLSCGEDNITDKVGRGRNTAEKTVYTIIPKNVIMQEKHGTSSEKVPANVGNRMGANFRTDDLLQLCQLRERFAFFNWPHKKKLNHVLRYRIVC</sequence>
<proteinExistence type="predicted"/>
<accession>A0A4Y2GG78</accession>
<protein>
    <submittedName>
        <fullName evidence="1">Uncharacterized protein</fullName>
    </submittedName>
</protein>
<dbReference type="EMBL" id="BGPR01001368">
    <property type="protein sequence ID" value="GBM52167.1"/>
    <property type="molecule type" value="Genomic_DNA"/>
</dbReference>
<dbReference type="AlphaFoldDB" id="A0A4Y2GG78"/>
<gene>
    <name evidence="1" type="ORF">AVEN_97612_1</name>
</gene>
<evidence type="ECO:0000313" key="1">
    <source>
        <dbReference type="EMBL" id="GBM52167.1"/>
    </source>
</evidence>
<comment type="caution">
    <text evidence="1">The sequence shown here is derived from an EMBL/GenBank/DDBJ whole genome shotgun (WGS) entry which is preliminary data.</text>
</comment>